<dbReference type="GO" id="GO:0016788">
    <property type="term" value="F:hydrolase activity, acting on ester bonds"/>
    <property type="evidence" value="ECO:0007669"/>
    <property type="project" value="InterPro"/>
</dbReference>
<dbReference type="InterPro" id="IPR036725">
    <property type="entry name" value="ColE3_ribonuclease_sf"/>
</dbReference>
<dbReference type="EMBL" id="CP112998">
    <property type="protein sequence ID" value="WAC14442.1"/>
    <property type="molecule type" value="Genomic_DNA"/>
</dbReference>
<dbReference type="PANTHER" id="PTHR32305">
    <property type="match status" value="1"/>
</dbReference>
<name>A0A9E8NHL3_9BACT</name>
<dbReference type="InterPro" id="IPR022385">
    <property type="entry name" value="Rhs_assc_core"/>
</dbReference>
<evidence type="ECO:0008006" key="3">
    <source>
        <dbReference type="Google" id="ProtNLM"/>
    </source>
</evidence>
<dbReference type="NCBIfam" id="TIGR03696">
    <property type="entry name" value="Rhs_assc_core"/>
    <property type="match status" value="1"/>
</dbReference>
<dbReference type="Gene3D" id="3.10.380.10">
    <property type="entry name" value="Colicin E3-like ribonuclease domain"/>
    <property type="match status" value="1"/>
</dbReference>
<dbReference type="Gene3D" id="2.180.10.10">
    <property type="entry name" value="RHS repeat-associated core"/>
    <property type="match status" value="1"/>
</dbReference>
<dbReference type="Proteomes" id="UP001164653">
    <property type="component" value="Chromosome"/>
</dbReference>
<dbReference type="RefSeq" id="WP_244819809.1">
    <property type="nucleotide sequence ID" value="NZ_CP112998.1"/>
</dbReference>
<keyword evidence="2" id="KW-1185">Reference proteome</keyword>
<evidence type="ECO:0000313" key="1">
    <source>
        <dbReference type="EMBL" id="WAC14442.1"/>
    </source>
</evidence>
<dbReference type="KEGG" id="dpf:ON006_10895"/>
<dbReference type="GO" id="GO:0003723">
    <property type="term" value="F:RNA binding"/>
    <property type="evidence" value="ECO:0007669"/>
    <property type="project" value="InterPro"/>
</dbReference>
<dbReference type="InterPro" id="IPR050708">
    <property type="entry name" value="T6SS_VgrG/RHS"/>
</dbReference>
<dbReference type="PANTHER" id="PTHR32305:SF15">
    <property type="entry name" value="PROTEIN RHSA-RELATED"/>
    <property type="match status" value="1"/>
</dbReference>
<protein>
    <recommendedName>
        <fullName evidence="3">RHS repeat-associated core domain-containing protein</fullName>
    </recommendedName>
</protein>
<proteinExistence type="predicted"/>
<dbReference type="AlphaFoldDB" id="A0A9E8NHL3"/>
<evidence type="ECO:0000313" key="2">
    <source>
        <dbReference type="Proteomes" id="UP001164653"/>
    </source>
</evidence>
<dbReference type="GO" id="GO:0043022">
    <property type="term" value="F:ribosome binding"/>
    <property type="evidence" value="ECO:0007669"/>
    <property type="project" value="InterPro"/>
</dbReference>
<gene>
    <name evidence="1" type="ORF">ON006_10895</name>
</gene>
<reference evidence="1" key="1">
    <citation type="submission" date="2022-11" db="EMBL/GenBank/DDBJ databases">
        <title>Dyadobacter pollutisoli sp. nov., isolated from plastic dumped soil.</title>
        <authorList>
            <person name="Kim J.M."/>
            <person name="Kim K.R."/>
            <person name="Lee J.K."/>
            <person name="Hao L."/>
            <person name="Jeon C.O."/>
        </authorList>
    </citation>
    <scope>NUCLEOTIDE SEQUENCE</scope>
    <source>
        <strain evidence="1">U1</strain>
    </source>
</reference>
<organism evidence="1 2">
    <name type="scientific">Dyadobacter pollutisoli</name>
    <dbReference type="NCBI Taxonomy" id="2910158"/>
    <lineage>
        <taxon>Bacteria</taxon>
        <taxon>Pseudomonadati</taxon>
        <taxon>Bacteroidota</taxon>
        <taxon>Cytophagia</taxon>
        <taxon>Cytophagales</taxon>
        <taxon>Spirosomataceae</taxon>
        <taxon>Dyadobacter</taxon>
    </lineage>
</organism>
<sequence length="514" mass="56020">METIYGLQLDIQWVSATVACRLVPMQIADPDLPFFGFGLNYANGGNYSNGNISQMQWLNKDEAAFTKGLGFNYDGANRLTASAGLLGYVDTESGITYDKNGSIKTLARAGAAVDNLGYAYVGNRLSAVTDASGSNLGVKSGVSNYAYDGNGNMVTDGNRSATLTYNYLNLPKTVTIAGKTLTYDYDAAGTKHKYVTDTLTLKYAGAFEYREVGAVNALYRVGLSEGQAVLKAGKLAFEYYLKDHLGNVRVVFNNDGETLQRSDYYPFGLSINRDGALPKVQNWVNRYLYNEKELQVGSGYLDYGARMYMPEVGRWGVVDPMTEKNNDQAGYTYAINNPILYTDPFGLDTSSANANKPVHQGDVIVFDNGSRATQSVGEATVSGHGRNDQSASVTMLIPGAFSPIFGPSSIPTTMPRALPLLIPVGYAGVDAYLRGPSVIEDIARLLEGMGVDSEVLRGPEVLDYNSPPKTLPGFPDAKKVPSKDQRTRWVTPDGKILEWDYQRGEVRFNRRNIV</sequence>
<accession>A0A9E8NHL3</accession>
<dbReference type="SUPFAM" id="SSF63840">
    <property type="entry name" value="Ribonuclease domain of colicin E3"/>
    <property type="match status" value="1"/>
</dbReference>